<gene>
    <name evidence="1" type="ORF">NTJ_04698</name>
</gene>
<reference evidence="1 2" key="1">
    <citation type="submission" date="2023-09" db="EMBL/GenBank/DDBJ databases">
        <title>Nesidiocoris tenuis whole genome shotgun sequence.</title>
        <authorList>
            <person name="Shibata T."/>
            <person name="Shimoda M."/>
            <person name="Kobayashi T."/>
            <person name="Uehara T."/>
        </authorList>
    </citation>
    <scope>NUCLEOTIDE SEQUENCE [LARGE SCALE GENOMIC DNA]</scope>
    <source>
        <strain evidence="1 2">Japan</strain>
    </source>
</reference>
<dbReference type="EMBL" id="AP028911">
    <property type="protein sequence ID" value="BES91890.1"/>
    <property type="molecule type" value="Genomic_DNA"/>
</dbReference>
<keyword evidence="2" id="KW-1185">Reference proteome</keyword>
<evidence type="ECO:0000313" key="2">
    <source>
        <dbReference type="Proteomes" id="UP001307889"/>
    </source>
</evidence>
<proteinExistence type="predicted"/>
<accession>A0ABN7ALW3</accession>
<sequence length="105" mass="12069">MTFCLAPAPPQKPTNLRFTPGGMKNNSVWGVMSWDAPISDLPIKRYSVYWSKRLLGEHTPENKVPLVMQRKTIDAVSQHFGVMLVYQHIRVRRREKVNGKIFCDG</sequence>
<protein>
    <submittedName>
        <fullName evidence="1">WAP-type (Whey Acidic Protein) 'four-disulfide core</fullName>
    </submittedName>
</protein>
<name>A0ABN7ALW3_9HEMI</name>
<evidence type="ECO:0000313" key="1">
    <source>
        <dbReference type="EMBL" id="BES91890.1"/>
    </source>
</evidence>
<organism evidence="1 2">
    <name type="scientific">Nesidiocoris tenuis</name>
    <dbReference type="NCBI Taxonomy" id="355587"/>
    <lineage>
        <taxon>Eukaryota</taxon>
        <taxon>Metazoa</taxon>
        <taxon>Ecdysozoa</taxon>
        <taxon>Arthropoda</taxon>
        <taxon>Hexapoda</taxon>
        <taxon>Insecta</taxon>
        <taxon>Pterygota</taxon>
        <taxon>Neoptera</taxon>
        <taxon>Paraneoptera</taxon>
        <taxon>Hemiptera</taxon>
        <taxon>Heteroptera</taxon>
        <taxon>Panheteroptera</taxon>
        <taxon>Cimicomorpha</taxon>
        <taxon>Miridae</taxon>
        <taxon>Dicyphina</taxon>
        <taxon>Nesidiocoris</taxon>
    </lineage>
</organism>
<dbReference type="Proteomes" id="UP001307889">
    <property type="component" value="Chromosome 3"/>
</dbReference>